<dbReference type="STRING" id="4540.A0A3L6R246"/>
<feature type="domain" description="F-box" evidence="1">
    <location>
        <begin position="30"/>
        <end position="69"/>
    </location>
</feature>
<keyword evidence="3" id="KW-1185">Reference proteome</keyword>
<organism evidence="2 3">
    <name type="scientific">Panicum miliaceum</name>
    <name type="common">Proso millet</name>
    <name type="synonym">Broomcorn millet</name>
    <dbReference type="NCBI Taxonomy" id="4540"/>
    <lineage>
        <taxon>Eukaryota</taxon>
        <taxon>Viridiplantae</taxon>
        <taxon>Streptophyta</taxon>
        <taxon>Embryophyta</taxon>
        <taxon>Tracheophyta</taxon>
        <taxon>Spermatophyta</taxon>
        <taxon>Magnoliopsida</taxon>
        <taxon>Liliopsida</taxon>
        <taxon>Poales</taxon>
        <taxon>Poaceae</taxon>
        <taxon>PACMAD clade</taxon>
        <taxon>Panicoideae</taxon>
        <taxon>Panicodae</taxon>
        <taxon>Paniceae</taxon>
        <taxon>Panicinae</taxon>
        <taxon>Panicum</taxon>
        <taxon>Panicum sect. Panicum</taxon>
    </lineage>
</organism>
<evidence type="ECO:0000313" key="2">
    <source>
        <dbReference type="EMBL" id="RLM92893.1"/>
    </source>
</evidence>
<name>A0A3L6R246_PANMI</name>
<accession>A0A3L6R246</accession>
<gene>
    <name evidence="2" type="ORF">C2845_PM08G18200</name>
</gene>
<evidence type="ECO:0000259" key="1">
    <source>
        <dbReference type="Pfam" id="PF00646"/>
    </source>
</evidence>
<reference evidence="3" key="1">
    <citation type="journal article" date="2019" name="Nat. Commun.">
        <title>The genome of broomcorn millet.</title>
        <authorList>
            <person name="Zou C."/>
            <person name="Miki D."/>
            <person name="Li D."/>
            <person name="Tang Q."/>
            <person name="Xiao L."/>
            <person name="Rajput S."/>
            <person name="Deng P."/>
            <person name="Jia W."/>
            <person name="Huang R."/>
            <person name="Zhang M."/>
            <person name="Sun Y."/>
            <person name="Hu J."/>
            <person name="Fu X."/>
            <person name="Schnable P.S."/>
            <person name="Li F."/>
            <person name="Zhang H."/>
            <person name="Feng B."/>
            <person name="Zhu X."/>
            <person name="Liu R."/>
            <person name="Schnable J.C."/>
            <person name="Zhu J.-K."/>
            <person name="Zhang H."/>
        </authorList>
    </citation>
    <scope>NUCLEOTIDE SEQUENCE [LARGE SCALE GENOMIC DNA]</scope>
</reference>
<dbReference type="AlphaFoldDB" id="A0A3L6R246"/>
<dbReference type="Pfam" id="PF00646">
    <property type="entry name" value="F-box"/>
    <property type="match status" value="1"/>
</dbReference>
<dbReference type="PANTHER" id="PTHR33207">
    <property type="entry name" value="F-BOX DOMAIN CONTAINING PROTEIN-RELATED"/>
    <property type="match status" value="1"/>
</dbReference>
<dbReference type="SUPFAM" id="SSF81383">
    <property type="entry name" value="F-box domain"/>
    <property type="match status" value="1"/>
</dbReference>
<dbReference type="InterPro" id="IPR001810">
    <property type="entry name" value="F-box_dom"/>
</dbReference>
<dbReference type="OrthoDB" id="694358at2759"/>
<sequence>MAGGRQRRRRRRRRKSRQQAAATATHVSFLGDDLLLEIFLRLPSLATLVRPACTCPAWRRAVASSPPFRRRFSALRPAPLLGLFADNDCIRLPLPIFTAADSNDVDPDVLAAIRGGDFGLASLLQDGDAPEPRRWNVACCRDGYLLLAEWDAGVLLAMVNPLPRRRLNGIAAGCRGYLTCLRNVHGLSSDEDEDPMAFRLIWLCHDESRVRAAVFSSDTWGWRVLPWVDDVEARTPPYDEDVTDWLHPGTEANGLVCWRVRNQERVLAVNTRTMAFSVWELPPPCWQLEG</sequence>
<comment type="caution">
    <text evidence="2">The sequence shown here is derived from an EMBL/GenBank/DDBJ whole genome shotgun (WGS) entry which is preliminary data.</text>
</comment>
<dbReference type="EMBL" id="PQIB02000010">
    <property type="protein sequence ID" value="RLM92893.1"/>
    <property type="molecule type" value="Genomic_DNA"/>
</dbReference>
<dbReference type="InterPro" id="IPR036047">
    <property type="entry name" value="F-box-like_dom_sf"/>
</dbReference>
<proteinExistence type="predicted"/>
<protein>
    <recommendedName>
        <fullName evidence="1">F-box domain-containing protein</fullName>
    </recommendedName>
</protein>
<evidence type="ECO:0000313" key="3">
    <source>
        <dbReference type="Proteomes" id="UP000275267"/>
    </source>
</evidence>
<dbReference type="Proteomes" id="UP000275267">
    <property type="component" value="Unassembled WGS sequence"/>
</dbReference>